<accession>A0A1G2MXD2</accession>
<protein>
    <submittedName>
        <fullName evidence="1">Uncharacterized protein</fullName>
    </submittedName>
</protein>
<proteinExistence type="predicted"/>
<gene>
    <name evidence="1" type="ORF">A3D56_01370</name>
</gene>
<organism evidence="1 2">
    <name type="scientific">Candidatus Taylorbacteria bacterium RIFCSPHIGHO2_02_FULL_45_35</name>
    <dbReference type="NCBI Taxonomy" id="1802311"/>
    <lineage>
        <taxon>Bacteria</taxon>
        <taxon>Candidatus Tayloriibacteriota</taxon>
    </lineage>
</organism>
<comment type="caution">
    <text evidence="1">The sequence shown here is derived from an EMBL/GenBank/DDBJ whole genome shotgun (WGS) entry which is preliminary data.</text>
</comment>
<dbReference type="Proteomes" id="UP000177943">
    <property type="component" value="Unassembled WGS sequence"/>
</dbReference>
<dbReference type="EMBL" id="MHRP01000004">
    <property type="protein sequence ID" value="OHA27849.1"/>
    <property type="molecule type" value="Genomic_DNA"/>
</dbReference>
<reference evidence="1 2" key="1">
    <citation type="journal article" date="2016" name="Nat. Commun.">
        <title>Thousands of microbial genomes shed light on interconnected biogeochemical processes in an aquifer system.</title>
        <authorList>
            <person name="Anantharaman K."/>
            <person name="Brown C.T."/>
            <person name="Hug L.A."/>
            <person name="Sharon I."/>
            <person name="Castelle C.J."/>
            <person name="Probst A.J."/>
            <person name="Thomas B.C."/>
            <person name="Singh A."/>
            <person name="Wilkins M.J."/>
            <person name="Karaoz U."/>
            <person name="Brodie E.L."/>
            <person name="Williams K.H."/>
            <person name="Hubbard S.S."/>
            <person name="Banfield J.F."/>
        </authorList>
    </citation>
    <scope>NUCLEOTIDE SEQUENCE [LARGE SCALE GENOMIC DNA]</scope>
</reference>
<dbReference type="AlphaFoldDB" id="A0A1G2MXD2"/>
<sequence length="140" mass="16338">MNIFFITSPPTFSYPGKDSFPHYKLLQLRKLSCSLHYLTRRSFKSVEVRPPQKTSTKILSQPRLTRKGMVKKDITLDSRNYHTLFFRNRNSFLFLKRNLVGENMHSYEVLVNPPCPALDKIGVGLFLFLTLKPLSENFLL</sequence>
<evidence type="ECO:0000313" key="1">
    <source>
        <dbReference type="EMBL" id="OHA27849.1"/>
    </source>
</evidence>
<name>A0A1G2MXD2_9BACT</name>
<evidence type="ECO:0000313" key="2">
    <source>
        <dbReference type="Proteomes" id="UP000177943"/>
    </source>
</evidence>